<accession>A0A0L6V297</accession>
<dbReference type="EMBL" id="LAVV01007751">
    <property type="protein sequence ID" value="KNZ54878.1"/>
    <property type="molecule type" value="Genomic_DNA"/>
</dbReference>
<dbReference type="VEuPathDB" id="FungiDB:VP01_2824g2"/>
<organism evidence="2 3">
    <name type="scientific">Puccinia sorghi</name>
    <dbReference type="NCBI Taxonomy" id="27349"/>
    <lineage>
        <taxon>Eukaryota</taxon>
        <taxon>Fungi</taxon>
        <taxon>Dikarya</taxon>
        <taxon>Basidiomycota</taxon>
        <taxon>Pucciniomycotina</taxon>
        <taxon>Pucciniomycetes</taxon>
        <taxon>Pucciniales</taxon>
        <taxon>Pucciniaceae</taxon>
        <taxon>Puccinia</taxon>
    </lineage>
</organism>
<evidence type="ECO:0000313" key="2">
    <source>
        <dbReference type="EMBL" id="KNZ54878.1"/>
    </source>
</evidence>
<protein>
    <submittedName>
        <fullName evidence="2">Uncharacterized protein</fullName>
    </submittedName>
</protein>
<name>A0A0L6V297_9BASI</name>
<evidence type="ECO:0000313" key="3">
    <source>
        <dbReference type="Proteomes" id="UP000037035"/>
    </source>
</evidence>
<reference evidence="2 3" key="1">
    <citation type="submission" date="2015-08" db="EMBL/GenBank/DDBJ databases">
        <title>Next Generation Sequencing and Analysis of the Genome of Puccinia sorghi L Schw, the Causal Agent of Maize Common Rust.</title>
        <authorList>
            <person name="Rochi L."/>
            <person name="Burguener G."/>
            <person name="Darino M."/>
            <person name="Turjanski A."/>
            <person name="Kreff E."/>
            <person name="Dieguez M.J."/>
            <person name="Sacco F."/>
        </authorList>
    </citation>
    <scope>NUCLEOTIDE SEQUENCE [LARGE SCALE GENOMIC DNA]</scope>
    <source>
        <strain evidence="2 3">RO10H11247</strain>
    </source>
</reference>
<dbReference type="Proteomes" id="UP000037035">
    <property type="component" value="Unassembled WGS sequence"/>
</dbReference>
<feature type="region of interest" description="Disordered" evidence="1">
    <location>
        <begin position="368"/>
        <end position="397"/>
    </location>
</feature>
<feature type="region of interest" description="Disordered" evidence="1">
    <location>
        <begin position="322"/>
        <end position="349"/>
    </location>
</feature>
<proteinExistence type="predicted"/>
<comment type="caution">
    <text evidence="2">The sequence shown here is derived from an EMBL/GenBank/DDBJ whole genome shotgun (WGS) entry which is preliminary data.</text>
</comment>
<dbReference type="AlphaFoldDB" id="A0A0L6V297"/>
<evidence type="ECO:0000256" key="1">
    <source>
        <dbReference type="SAM" id="MobiDB-lite"/>
    </source>
</evidence>
<keyword evidence="3" id="KW-1185">Reference proteome</keyword>
<feature type="compositionally biased region" description="Polar residues" evidence="1">
    <location>
        <begin position="372"/>
        <end position="386"/>
    </location>
</feature>
<gene>
    <name evidence="2" type="ORF">VP01_2824g2</name>
</gene>
<sequence>MFRIKCQQDLPFPNINKSYKCRVSPFFFYRMHCTTYMCNLIPRQLNNNGAMFVHMHINVRGLEVLMSWTKTHEAGASCWVMAIISQLIKSCCTTQHSLVTSVTDVILASLRHDDRRQKFFFFFSLGVISSRLHGHDNLAARVITCVMHIAFLVCDNVECFAMGLSNGRQCKLICARSSSSSCRRMQHIYHVVVDCRPTGQDQNLHAWFVAEKLPRFLIAGSWMVIKEEPQLMILLIQNKFAGPSCFDGYLLKGNCFLCGPNNIPPYHYTILLCTKVIKKVLQAFLFSASKLHPVGSLSETNYKQLCTTHGQETSQLIQNQAPFQKSEQNKEAIENTIKPSQSSSDRSRFHPNQLPVILFYNWPYKPSPNTPPQLSSRCKKPSNTIKTSPFNPPPSPSTTSIYTNKHTHPLTEINKPVILLIYIPAQLTLFPATIFPILPAYPLDATPHSYQVIILL</sequence>